<gene>
    <name evidence="2" type="ORF">GCM10016455_28690</name>
</gene>
<reference evidence="3" key="1">
    <citation type="journal article" date="2019" name="Int. J. Syst. Evol. Microbiol.">
        <title>The Global Catalogue of Microorganisms (GCM) 10K type strain sequencing project: providing services to taxonomists for standard genome sequencing and annotation.</title>
        <authorList>
            <consortium name="The Broad Institute Genomics Platform"/>
            <consortium name="The Broad Institute Genome Sequencing Center for Infectious Disease"/>
            <person name="Wu L."/>
            <person name="Ma J."/>
        </authorList>
    </citation>
    <scope>NUCLEOTIDE SEQUENCE [LARGE SCALE GENOMIC DNA]</scope>
    <source>
        <strain evidence="3">KCTC 42443</strain>
    </source>
</reference>
<dbReference type="Pfam" id="PF11749">
    <property type="entry name" value="DUF3305"/>
    <property type="match status" value="1"/>
</dbReference>
<evidence type="ECO:0008006" key="4">
    <source>
        <dbReference type="Google" id="ProtNLM"/>
    </source>
</evidence>
<sequence>MSFVFPNSQSIPLGVVIRKSPGVTRWAKWAWRVVDMVPGAGSTDWTVLRQQGQVTDYLAATVPLQLYPSDTEAYVHELQARSPSIYVVLNPDPARPETPWTVSLATASPYEAQDYCDSDEALVEKLPMPDGMRAWIADFVGKHHVEETFVKRKRKNMKVDGAEDGIGDPRIAQDSDVYRAPRHRREAS</sequence>
<feature type="region of interest" description="Disordered" evidence="1">
    <location>
        <begin position="157"/>
        <end position="188"/>
    </location>
</feature>
<accession>A0ABQ3J6F3</accession>
<evidence type="ECO:0000313" key="2">
    <source>
        <dbReference type="EMBL" id="GHF05821.1"/>
    </source>
</evidence>
<name>A0ABQ3J6F3_9RHOB</name>
<keyword evidence="3" id="KW-1185">Reference proteome</keyword>
<dbReference type="InterPro" id="IPR021736">
    <property type="entry name" value="DUF3305"/>
</dbReference>
<dbReference type="Proteomes" id="UP000609802">
    <property type="component" value="Unassembled WGS sequence"/>
</dbReference>
<proteinExistence type="predicted"/>
<evidence type="ECO:0000313" key="3">
    <source>
        <dbReference type="Proteomes" id="UP000609802"/>
    </source>
</evidence>
<evidence type="ECO:0000256" key="1">
    <source>
        <dbReference type="SAM" id="MobiDB-lite"/>
    </source>
</evidence>
<protein>
    <recommendedName>
        <fullName evidence="4">DUF3305 domain-containing protein</fullName>
    </recommendedName>
</protein>
<dbReference type="EMBL" id="BNCH01000008">
    <property type="protein sequence ID" value="GHF05821.1"/>
    <property type="molecule type" value="Genomic_DNA"/>
</dbReference>
<organism evidence="2 3">
    <name type="scientific">Aliiroseovarius zhejiangensis</name>
    <dbReference type="NCBI Taxonomy" id="1632025"/>
    <lineage>
        <taxon>Bacteria</taxon>
        <taxon>Pseudomonadati</taxon>
        <taxon>Pseudomonadota</taxon>
        <taxon>Alphaproteobacteria</taxon>
        <taxon>Rhodobacterales</taxon>
        <taxon>Paracoccaceae</taxon>
        <taxon>Aliiroseovarius</taxon>
    </lineage>
</organism>
<dbReference type="RefSeq" id="WP_229836871.1">
    <property type="nucleotide sequence ID" value="NZ_BNCH01000008.1"/>
</dbReference>
<comment type="caution">
    <text evidence="2">The sequence shown here is derived from an EMBL/GenBank/DDBJ whole genome shotgun (WGS) entry which is preliminary data.</text>
</comment>